<keyword evidence="5 13" id="KW-0812">Transmembrane</keyword>
<evidence type="ECO:0000256" key="10">
    <source>
        <dbReference type="ARBA" id="ARBA00023180"/>
    </source>
</evidence>
<reference evidence="15 16" key="1">
    <citation type="submission" date="2013-11" db="EMBL/GenBank/DDBJ databases">
        <title>Draft genome of the bovine lungworm Dictyocaulus viviparus.</title>
        <authorList>
            <person name="Mitreva M."/>
        </authorList>
    </citation>
    <scope>NUCLEOTIDE SEQUENCE [LARGE SCALE GENOMIC DNA]</scope>
    <source>
        <strain evidence="15 16">HannoverDv2000</strain>
    </source>
</reference>
<dbReference type="Proteomes" id="UP000053766">
    <property type="component" value="Unassembled WGS sequence"/>
</dbReference>
<dbReference type="PANTHER" id="PTHR12424:SF8">
    <property type="entry name" value="PROTEIN TWEETY"/>
    <property type="match status" value="1"/>
</dbReference>
<keyword evidence="4" id="KW-1003">Cell membrane</keyword>
<dbReference type="GO" id="GO:0034707">
    <property type="term" value="C:chloride channel complex"/>
    <property type="evidence" value="ECO:0007669"/>
    <property type="project" value="UniProtKB-UniRule"/>
</dbReference>
<dbReference type="PANTHER" id="PTHR12424">
    <property type="entry name" value="TWEETY-RELATED"/>
    <property type="match status" value="1"/>
</dbReference>
<dbReference type="OrthoDB" id="187568at2759"/>
<comment type="similarity">
    <text evidence="2 13">Belongs to the tweety family.</text>
</comment>
<dbReference type="InterPro" id="IPR006990">
    <property type="entry name" value="Tweety"/>
</dbReference>
<keyword evidence="12 13" id="KW-0407">Ion channel</keyword>
<evidence type="ECO:0000256" key="7">
    <source>
        <dbReference type="ARBA" id="ARBA00023065"/>
    </source>
</evidence>
<keyword evidence="6 13" id="KW-1133">Transmembrane helix</keyword>
<evidence type="ECO:0000256" key="5">
    <source>
        <dbReference type="ARBA" id="ARBA00022692"/>
    </source>
</evidence>
<evidence type="ECO:0000256" key="6">
    <source>
        <dbReference type="ARBA" id="ARBA00022989"/>
    </source>
</evidence>
<feature type="transmembrane region" description="Helical" evidence="13">
    <location>
        <begin position="392"/>
        <end position="417"/>
    </location>
</feature>
<evidence type="ECO:0000256" key="8">
    <source>
        <dbReference type="ARBA" id="ARBA00023136"/>
    </source>
</evidence>
<keyword evidence="8 13" id="KW-0472">Membrane</keyword>
<feature type="transmembrane region" description="Helical" evidence="13">
    <location>
        <begin position="244"/>
        <end position="273"/>
    </location>
</feature>
<keyword evidence="16" id="KW-1185">Reference proteome</keyword>
<sequence>MLDVIISIFNYIPHFNFHFERIPNSFDINWRSDYAQSIVIIAAICCIITILLLLTIVITWICQCCSSEETTGKSRRKVRRLSILLFSLSVLCFIFLGLCLFGNEHVNRGMTKSISGLADVNRGFKLAIAQTNRLNDTCEKTFLHLKSLEDIIHVKGKSLGINGTLLEQMDSVLISMASGMNLVTKELKTLQKTLVDVSFLESAEIYGERIELERWMLLVTLLSIMMCVLFAGVISFCRQSKKGAIVFSGLGIVIFLVVWTLLCFVLPLAVVLVDFCSSGGQFIRSKINYSFLSAMEYYQTCDTRLTHDNVPPILSVTNISDILSAFQTNGTSLNSLLDATFSRDSAISKSSAVVADDSIHSLKSIGALESALACYAYKQSVRAMSIGMCNQAIIGSSILTFCLIFLGILLFTLLLIVSRSWNLFSRLPSDYVEVDEDDPFFPRTNDSMIPVDIYGTHVFNPRTRDRAEPSTNTTTVTGNLPGEEQTVPLWNTINAPSIPNSTRTHFNENSYGNYMNNRYDV</sequence>
<evidence type="ECO:0000256" key="13">
    <source>
        <dbReference type="RuleBase" id="RU361114"/>
    </source>
</evidence>
<evidence type="ECO:0000256" key="12">
    <source>
        <dbReference type="ARBA" id="ARBA00023303"/>
    </source>
</evidence>
<feature type="region of interest" description="Disordered" evidence="14">
    <location>
        <begin position="462"/>
        <end position="481"/>
    </location>
</feature>
<keyword evidence="11 13" id="KW-0868">Chloride</keyword>
<dbReference type="STRING" id="29172.A0A0D8XC20"/>
<feature type="transmembrane region" description="Helical" evidence="13">
    <location>
        <begin position="34"/>
        <end position="62"/>
    </location>
</feature>
<keyword evidence="9 13" id="KW-0869">Chloride channel</keyword>
<reference evidence="16" key="2">
    <citation type="journal article" date="2016" name="Sci. Rep.">
        <title>Dictyocaulus viviparus genome, variome and transcriptome elucidate lungworm biology and support future intervention.</title>
        <authorList>
            <person name="McNulty S.N."/>
            <person name="Strube C."/>
            <person name="Rosa B.A."/>
            <person name="Martin J.C."/>
            <person name="Tyagi R."/>
            <person name="Choi Y.J."/>
            <person name="Wang Q."/>
            <person name="Hallsworth Pepin K."/>
            <person name="Zhang X."/>
            <person name="Ozersky P."/>
            <person name="Wilson R.K."/>
            <person name="Sternberg P.W."/>
            <person name="Gasser R.B."/>
            <person name="Mitreva M."/>
        </authorList>
    </citation>
    <scope>NUCLEOTIDE SEQUENCE [LARGE SCALE GENOMIC DNA]</scope>
    <source>
        <strain evidence="16">HannoverDv2000</strain>
    </source>
</reference>
<evidence type="ECO:0000313" key="16">
    <source>
        <dbReference type="Proteomes" id="UP000053766"/>
    </source>
</evidence>
<dbReference type="EMBL" id="KN716884">
    <property type="protein sequence ID" value="KJH41184.1"/>
    <property type="molecule type" value="Genomic_DNA"/>
</dbReference>
<evidence type="ECO:0000256" key="9">
    <source>
        <dbReference type="ARBA" id="ARBA00023173"/>
    </source>
</evidence>
<protein>
    <recommendedName>
        <fullName evidence="13">Protein tweety homolog</fullName>
    </recommendedName>
</protein>
<comment type="function">
    <text evidence="13">Probable chloride channel.</text>
</comment>
<dbReference type="Pfam" id="PF04906">
    <property type="entry name" value="Tweety"/>
    <property type="match status" value="1"/>
</dbReference>
<evidence type="ECO:0000256" key="4">
    <source>
        <dbReference type="ARBA" id="ARBA00022475"/>
    </source>
</evidence>
<feature type="transmembrane region" description="Helical" evidence="13">
    <location>
        <begin position="215"/>
        <end position="237"/>
    </location>
</feature>
<feature type="transmembrane region" description="Helical" evidence="13">
    <location>
        <begin position="83"/>
        <end position="103"/>
    </location>
</feature>
<gene>
    <name evidence="15" type="ORF">DICVIV_12843</name>
</gene>
<keyword evidence="3 13" id="KW-0813">Transport</keyword>
<dbReference type="GO" id="GO:0005886">
    <property type="term" value="C:plasma membrane"/>
    <property type="evidence" value="ECO:0007669"/>
    <property type="project" value="UniProtKB-SubCell"/>
</dbReference>
<proteinExistence type="inferred from homology"/>
<name>A0A0D8XC20_DICVI</name>
<dbReference type="AlphaFoldDB" id="A0A0D8XC20"/>
<dbReference type="GO" id="GO:0072320">
    <property type="term" value="F:volume-sensitive chloride channel activity"/>
    <property type="evidence" value="ECO:0007669"/>
    <property type="project" value="TreeGrafter"/>
</dbReference>
<organism evidence="15 16">
    <name type="scientific">Dictyocaulus viviparus</name>
    <name type="common">Bovine lungworm</name>
    <dbReference type="NCBI Taxonomy" id="29172"/>
    <lineage>
        <taxon>Eukaryota</taxon>
        <taxon>Metazoa</taxon>
        <taxon>Ecdysozoa</taxon>
        <taxon>Nematoda</taxon>
        <taxon>Chromadorea</taxon>
        <taxon>Rhabditida</taxon>
        <taxon>Rhabditina</taxon>
        <taxon>Rhabditomorpha</taxon>
        <taxon>Strongyloidea</taxon>
        <taxon>Metastrongylidae</taxon>
        <taxon>Dictyocaulus</taxon>
    </lineage>
</organism>
<evidence type="ECO:0000256" key="3">
    <source>
        <dbReference type="ARBA" id="ARBA00022448"/>
    </source>
</evidence>
<evidence type="ECO:0000256" key="1">
    <source>
        <dbReference type="ARBA" id="ARBA00004651"/>
    </source>
</evidence>
<evidence type="ECO:0000256" key="11">
    <source>
        <dbReference type="ARBA" id="ARBA00023214"/>
    </source>
</evidence>
<keyword evidence="7 13" id="KW-0406">Ion transport</keyword>
<accession>A0A0D8XC20</accession>
<keyword evidence="10" id="KW-0325">Glycoprotein</keyword>
<evidence type="ECO:0000256" key="2">
    <source>
        <dbReference type="ARBA" id="ARBA00009849"/>
    </source>
</evidence>
<feature type="compositionally biased region" description="Polar residues" evidence="14">
    <location>
        <begin position="469"/>
        <end position="478"/>
    </location>
</feature>
<comment type="subcellular location">
    <subcellularLocation>
        <location evidence="1 13">Cell membrane</location>
        <topology evidence="1 13">Multi-pass membrane protein</topology>
    </subcellularLocation>
</comment>
<evidence type="ECO:0000256" key="14">
    <source>
        <dbReference type="SAM" id="MobiDB-lite"/>
    </source>
</evidence>
<evidence type="ECO:0000313" key="15">
    <source>
        <dbReference type="EMBL" id="KJH41184.1"/>
    </source>
</evidence>
<dbReference type="GO" id="GO:0005229">
    <property type="term" value="F:intracellularly calcium-gated chloride channel activity"/>
    <property type="evidence" value="ECO:0007669"/>
    <property type="project" value="TreeGrafter"/>
</dbReference>